<proteinExistence type="inferred from homology"/>
<dbReference type="EMBL" id="ML986689">
    <property type="protein sequence ID" value="KAF2260083.1"/>
    <property type="molecule type" value="Genomic_DNA"/>
</dbReference>
<gene>
    <name evidence="5" type="ORF">CC78DRAFT_536603</name>
</gene>
<keyword evidence="4" id="KW-0677">Repeat</keyword>
<dbReference type="OrthoDB" id="5358702at2759"/>
<dbReference type="SUPFAM" id="SSF48439">
    <property type="entry name" value="Protein prenylyltransferase"/>
    <property type="match status" value="1"/>
</dbReference>
<reference evidence="6" key="1">
    <citation type="journal article" date="2020" name="Stud. Mycol.">
        <title>101 Dothideomycetes genomes: A test case for predicting lifestyles and emergence of pathogens.</title>
        <authorList>
            <person name="Haridas S."/>
            <person name="Albert R."/>
            <person name="Binder M."/>
            <person name="Bloem J."/>
            <person name="LaButti K."/>
            <person name="Salamov A."/>
            <person name="Andreopoulos B."/>
            <person name="Baker S."/>
            <person name="Barry K."/>
            <person name="Bills G."/>
            <person name="Bluhm B."/>
            <person name="Cannon C."/>
            <person name="Castanera R."/>
            <person name="Culley D."/>
            <person name="Daum C."/>
            <person name="Ezra D."/>
            <person name="Gonzalez J."/>
            <person name="Henrissat B."/>
            <person name="Kuo A."/>
            <person name="Liang C."/>
            <person name="Lipzen A."/>
            <person name="Lutzoni F."/>
            <person name="Magnuson J."/>
            <person name="Mondo S."/>
            <person name="Nolan M."/>
            <person name="Ohm R."/>
            <person name="Pangilinan J."/>
            <person name="Park H.-J."/>
            <person name="Ramirez L."/>
            <person name="Alfaro M."/>
            <person name="Sun H."/>
            <person name="Tritt A."/>
            <person name="Yoshinaga Y."/>
            <person name="Zwiers L.-H."/>
            <person name="Turgeon B."/>
            <person name="Goodwin S."/>
            <person name="Spatafora J."/>
            <person name="Crous P."/>
            <person name="Grigoriev I."/>
        </authorList>
    </citation>
    <scope>NUCLEOTIDE SEQUENCE [LARGE SCALE GENOMIC DNA]</scope>
    <source>
        <strain evidence="6">CBS 304.66</strain>
    </source>
</reference>
<sequence>MEESHDSPVSMLNDRAYDALNNYFAKHEDDVIAIEVLPPALQPADGALILHEGLNLGVSKQTLALAYLKARMLFFKSRDDVATCQIALEASRVILLFDPEHITAANFRKRWILQNTESTTVKREFNFLNSILTSPLHRQSKSPTLWHHRLWLLNLLPLINPVETSAERFLVFARAEFEAVFKAGGHHPKNYYAWQYARRLLLKINNLFNDETCHVWEDSYKLFLANCTLQVQAWCLKHTSDISGWSFLLFLLPRIHSVHQRRQIVHEVLDFATKLRSEQESLWVFLRMALADVHILQSEREALVQRLRNHQEESYLTSTWESRLIQEVKWIDTNTSASTEMWSSKREMLSREDAPMNANTP</sequence>
<evidence type="ECO:0008006" key="7">
    <source>
        <dbReference type="Google" id="ProtNLM"/>
    </source>
</evidence>
<keyword evidence="3" id="KW-0808">Transferase</keyword>
<keyword evidence="2" id="KW-0637">Prenyltransferase</keyword>
<dbReference type="PANTHER" id="PTHR11129:SF3">
    <property type="entry name" value="PROTEIN PRENYLTRANSFERASE ALPHA SUBUNIT REPEAT-CONTAINING PROTEIN 1"/>
    <property type="match status" value="1"/>
</dbReference>
<evidence type="ECO:0000313" key="6">
    <source>
        <dbReference type="Proteomes" id="UP000800093"/>
    </source>
</evidence>
<organism evidence="5 6">
    <name type="scientific">Lojkania enalia</name>
    <dbReference type="NCBI Taxonomy" id="147567"/>
    <lineage>
        <taxon>Eukaryota</taxon>
        <taxon>Fungi</taxon>
        <taxon>Dikarya</taxon>
        <taxon>Ascomycota</taxon>
        <taxon>Pezizomycotina</taxon>
        <taxon>Dothideomycetes</taxon>
        <taxon>Pleosporomycetidae</taxon>
        <taxon>Pleosporales</taxon>
        <taxon>Pleosporales incertae sedis</taxon>
        <taxon>Lojkania</taxon>
    </lineage>
</organism>
<keyword evidence="6" id="KW-1185">Reference proteome</keyword>
<evidence type="ECO:0000256" key="3">
    <source>
        <dbReference type="ARBA" id="ARBA00022679"/>
    </source>
</evidence>
<dbReference type="Pfam" id="PF01239">
    <property type="entry name" value="PPTA"/>
    <property type="match status" value="1"/>
</dbReference>
<dbReference type="Gene3D" id="1.25.40.120">
    <property type="entry name" value="Protein prenylyltransferase"/>
    <property type="match status" value="1"/>
</dbReference>
<dbReference type="GO" id="GO:0008318">
    <property type="term" value="F:protein prenyltransferase activity"/>
    <property type="evidence" value="ECO:0007669"/>
    <property type="project" value="InterPro"/>
</dbReference>
<evidence type="ECO:0000256" key="2">
    <source>
        <dbReference type="ARBA" id="ARBA00022602"/>
    </source>
</evidence>
<dbReference type="PANTHER" id="PTHR11129">
    <property type="entry name" value="PROTEIN FARNESYLTRANSFERASE ALPHA SUBUNIT/RAB GERANYLGERANYL TRANSFERASE ALPHA SUBUNIT"/>
    <property type="match status" value="1"/>
</dbReference>
<evidence type="ECO:0000313" key="5">
    <source>
        <dbReference type="EMBL" id="KAF2260083.1"/>
    </source>
</evidence>
<dbReference type="GO" id="GO:0005737">
    <property type="term" value="C:cytoplasm"/>
    <property type="evidence" value="ECO:0007669"/>
    <property type="project" value="TreeGrafter"/>
</dbReference>
<evidence type="ECO:0000256" key="1">
    <source>
        <dbReference type="ARBA" id="ARBA00006734"/>
    </source>
</evidence>
<evidence type="ECO:0000256" key="4">
    <source>
        <dbReference type="ARBA" id="ARBA00022737"/>
    </source>
</evidence>
<comment type="caution">
    <text evidence="5">The sequence shown here is derived from an EMBL/GenBank/DDBJ whole genome shotgun (WGS) entry which is preliminary data.</text>
</comment>
<name>A0A9P4N032_9PLEO</name>
<comment type="similarity">
    <text evidence="1">Belongs to the protein prenyltransferase subunit alpha family.</text>
</comment>
<protein>
    <recommendedName>
        <fullName evidence="7">Protein prenylyltransferase</fullName>
    </recommendedName>
</protein>
<dbReference type="Proteomes" id="UP000800093">
    <property type="component" value="Unassembled WGS sequence"/>
</dbReference>
<dbReference type="InterPro" id="IPR002088">
    <property type="entry name" value="Prenyl_trans_a"/>
</dbReference>
<accession>A0A9P4N032</accession>
<dbReference type="AlphaFoldDB" id="A0A9P4N032"/>